<evidence type="ECO:0000256" key="2">
    <source>
        <dbReference type="ARBA" id="ARBA00022472"/>
    </source>
</evidence>
<dbReference type="PANTHER" id="PTHR37258">
    <property type="entry name" value="FANTOM PROTEIN"/>
    <property type="match status" value="1"/>
</dbReference>
<comment type="similarity">
    <text evidence="1">Belongs to the mTERF family.</text>
</comment>
<dbReference type="Proteomes" id="UP001151752">
    <property type="component" value="Chromosome 15W"/>
</dbReference>
<dbReference type="GO" id="GO:0006353">
    <property type="term" value="P:DNA-templated transcription termination"/>
    <property type="evidence" value="ECO:0007669"/>
    <property type="project" value="UniProtKB-KW"/>
</dbReference>
<feature type="compositionally biased region" description="Basic residues" evidence="4">
    <location>
        <begin position="108"/>
        <end position="122"/>
    </location>
</feature>
<feature type="compositionally biased region" description="Polar residues" evidence="4">
    <location>
        <begin position="35"/>
        <end position="56"/>
    </location>
</feature>
<evidence type="ECO:0000313" key="5">
    <source>
        <dbReference type="EMBL" id="KAJ6687432.1"/>
    </source>
</evidence>
<dbReference type="InterPro" id="IPR003690">
    <property type="entry name" value="MTERF"/>
</dbReference>
<evidence type="ECO:0000256" key="3">
    <source>
        <dbReference type="ARBA" id="ARBA00022946"/>
    </source>
</evidence>
<reference evidence="5" key="1">
    <citation type="submission" date="2022-11" db="EMBL/GenBank/DDBJ databases">
        <authorList>
            <person name="Hyden B.L."/>
            <person name="Feng K."/>
            <person name="Yates T."/>
            <person name="Jawdy S."/>
            <person name="Smart L.B."/>
            <person name="Muchero W."/>
        </authorList>
    </citation>
    <scope>NUCLEOTIDE SEQUENCE</scope>
    <source>
        <tissue evidence="5">Shoot tip</tissue>
    </source>
</reference>
<keyword evidence="3" id="KW-0809">Transit peptide</keyword>
<sequence>MLCSVQTSKSGSNWLDRLWSNKGFNNSNDDDLSVPNPSSSPITDASNSVINSNSESTHSESDQNKVTTTTTTEISSSDSKDLVFLMNNVLSDLFNMGGGSDPIEGSSRHSRKKEKIPRKQTKPKFCFVSGNNSSNDSLDCVRKDQNTLVATGSLNSDKNSNNVDCGVDEDEEEEDVEEEKEKGFGVSGDKELKGYSRSEVTVIDTSCQVWKFDKLVFRKKNVWKVRDKKGKSWVFGSKKRKVIDLESANGNGAKKKAKVSNLEVGSSEDANDVRKAEDERREEVEMAEDHSQVATKRIHLSRSPDKSKKSGSSVILITPIPTSNKRGRNITKNRLKDAHNCLELPSILQNQVGLIYSFFGEMGFNEKETGLLLEQNPALKSASFDSIRAHVLLLDSVGIKGAELYRLIDKSPDVLTAKEIGPLIHFVLNDLEGKVDPAQLRRLLIATVPRFLAGFDEKVKLLIKRGIPREKIVHVLNNVNLTKALSFKSIEEIEKDCYLLEPLIPRVELLKEISGGDEDATGIIFSVFPNVVSASKERKLRPRIEFLKQCGLSSDEIFKFLTKAPVFLGLSFEDNLVHKLVVLVKIGYENGTKELAAAMGAASRTSCENLQNVIGLFLSYGLTYADILSMSKKHPQVLQYKCGALEEKLEFLIEDMGREVRELLSFPAFLGYNLDERIKHRYEVRKLTTGEGMSINKLLSVSDDRFLNQKRKKKPIPEGKPERMMKIG</sequence>
<feature type="compositionally biased region" description="Polar residues" evidence="4">
    <location>
        <begin position="151"/>
        <end position="163"/>
    </location>
</feature>
<accession>A0A9Q0PFT1</accession>
<evidence type="ECO:0000256" key="1">
    <source>
        <dbReference type="ARBA" id="ARBA00007692"/>
    </source>
</evidence>
<dbReference type="SMART" id="SM00733">
    <property type="entry name" value="Mterf"/>
    <property type="match status" value="5"/>
</dbReference>
<proteinExistence type="inferred from homology"/>
<dbReference type="PANTHER" id="PTHR37258:SF1">
    <property type="entry name" value="FANTOM PROTEIN"/>
    <property type="match status" value="1"/>
</dbReference>
<reference evidence="5" key="2">
    <citation type="journal article" date="2023" name="Int. J. Mol. Sci.">
        <title>De Novo Assembly and Annotation of 11 Diverse Shrub Willow (Salix) Genomes Reveals Novel Gene Organization in Sex-Linked Regions.</title>
        <authorList>
            <person name="Hyden B."/>
            <person name="Feng K."/>
            <person name="Yates T.B."/>
            <person name="Jawdy S."/>
            <person name="Cereghino C."/>
            <person name="Smart L.B."/>
            <person name="Muchero W."/>
        </authorList>
    </citation>
    <scope>NUCLEOTIDE SEQUENCE</scope>
    <source>
        <tissue evidence="5">Shoot tip</tissue>
    </source>
</reference>
<gene>
    <name evidence="5" type="ORF">OIU74_016171</name>
</gene>
<keyword evidence="2" id="KW-0805">Transcription regulation</keyword>
<name>A0A9Q0PFT1_9ROSI</name>
<evidence type="ECO:0000256" key="4">
    <source>
        <dbReference type="SAM" id="MobiDB-lite"/>
    </source>
</evidence>
<feature type="compositionally biased region" description="Acidic residues" evidence="4">
    <location>
        <begin position="166"/>
        <end position="178"/>
    </location>
</feature>
<dbReference type="FunFam" id="1.25.70.10:FF:000069">
    <property type="match status" value="1"/>
</dbReference>
<feature type="region of interest" description="Disordered" evidence="4">
    <location>
        <begin position="100"/>
        <end position="127"/>
    </location>
</feature>
<organism evidence="5 6">
    <name type="scientific">Salix koriyanagi</name>
    <dbReference type="NCBI Taxonomy" id="2511006"/>
    <lineage>
        <taxon>Eukaryota</taxon>
        <taxon>Viridiplantae</taxon>
        <taxon>Streptophyta</taxon>
        <taxon>Embryophyta</taxon>
        <taxon>Tracheophyta</taxon>
        <taxon>Spermatophyta</taxon>
        <taxon>Magnoliopsida</taxon>
        <taxon>eudicotyledons</taxon>
        <taxon>Gunneridae</taxon>
        <taxon>Pentapetalae</taxon>
        <taxon>rosids</taxon>
        <taxon>fabids</taxon>
        <taxon>Malpighiales</taxon>
        <taxon>Salicaceae</taxon>
        <taxon>Saliceae</taxon>
        <taxon>Salix</taxon>
    </lineage>
</organism>
<dbReference type="AlphaFoldDB" id="A0A9Q0PFT1"/>
<dbReference type="EMBL" id="JAPFFM010000019">
    <property type="protein sequence ID" value="KAJ6687432.1"/>
    <property type="molecule type" value="Genomic_DNA"/>
</dbReference>
<evidence type="ECO:0000313" key="6">
    <source>
        <dbReference type="Proteomes" id="UP001151752"/>
    </source>
</evidence>
<feature type="region of interest" description="Disordered" evidence="4">
    <location>
        <begin position="252"/>
        <end position="314"/>
    </location>
</feature>
<feature type="compositionally biased region" description="Basic and acidic residues" evidence="4">
    <location>
        <begin position="271"/>
        <end position="291"/>
    </location>
</feature>
<dbReference type="InterPro" id="IPR038538">
    <property type="entry name" value="MTERF_sf"/>
</dbReference>
<protein>
    <submittedName>
        <fullName evidence="5">CGI-12 PROTEIN-RELATED</fullName>
    </submittedName>
</protein>
<dbReference type="Pfam" id="PF02536">
    <property type="entry name" value="mTERF"/>
    <property type="match status" value="1"/>
</dbReference>
<feature type="region of interest" description="Disordered" evidence="4">
    <location>
        <begin position="25"/>
        <end position="77"/>
    </location>
</feature>
<keyword evidence="2" id="KW-0806">Transcription termination</keyword>
<keyword evidence="2" id="KW-0804">Transcription</keyword>
<dbReference type="GO" id="GO:0003676">
    <property type="term" value="F:nucleic acid binding"/>
    <property type="evidence" value="ECO:0007669"/>
    <property type="project" value="InterPro"/>
</dbReference>
<keyword evidence="6" id="KW-1185">Reference proteome</keyword>
<feature type="region of interest" description="Disordered" evidence="4">
    <location>
        <begin position="151"/>
        <end position="185"/>
    </location>
</feature>
<comment type="caution">
    <text evidence="5">The sequence shown here is derived from an EMBL/GenBank/DDBJ whole genome shotgun (WGS) entry which is preliminary data.</text>
</comment>
<dbReference type="Gene3D" id="1.25.70.10">
    <property type="entry name" value="Transcription termination factor 3, mitochondrial"/>
    <property type="match status" value="2"/>
</dbReference>